<dbReference type="CDD" id="cd06450">
    <property type="entry name" value="DOPA_deC_like"/>
    <property type="match status" value="2"/>
</dbReference>
<dbReference type="PANTHER" id="PTHR11999">
    <property type="entry name" value="GROUP II PYRIDOXAL-5-PHOSPHATE DECARBOXYLASE"/>
    <property type="match status" value="1"/>
</dbReference>
<keyword evidence="9" id="KW-1185">Reference proteome</keyword>
<dbReference type="GO" id="GO:0006520">
    <property type="term" value="P:amino acid metabolic process"/>
    <property type="evidence" value="ECO:0007669"/>
    <property type="project" value="InterPro"/>
</dbReference>
<feature type="modified residue" description="N6-(pyridoxal phosphate)lysine" evidence="6">
    <location>
        <position position="933"/>
    </location>
</feature>
<protein>
    <submittedName>
        <fullName evidence="8">Uncharacterized protein</fullName>
    </submittedName>
</protein>
<dbReference type="VEuPathDB" id="VectorBase:ASTE004417"/>
<evidence type="ECO:0000313" key="9">
    <source>
        <dbReference type="Proteomes" id="UP000076408"/>
    </source>
</evidence>
<dbReference type="GO" id="GO:0019752">
    <property type="term" value="P:carboxylic acid metabolic process"/>
    <property type="evidence" value="ECO:0007669"/>
    <property type="project" value="InterPro"/>
</dbReference>
<evidence type="ECO:0000313" key="8">
    <source>
        <dbReference type="EnsemblMetazoa" id="ASTEI01276-PA"/>
    </source>
</evidence>
<dbReference type="PROSITE" id="PS00392">
    <property type="entry name" value="DDC_GAD_HDC_YDC"/>
    <property type="match status" value="2"/>
</dbReference>
<reference evidence="9" key="1">
    <citation type="journal article" date="2014" name="Genome Biol.">
        <title>Genome analysis of a major urban malaria vector mosquito, Anopheles stephensi.</title>
        <authorList>
            <person name="Jiang X."/>
            <person name="Peery A."/>
            <person name="Hall A.B."/>
            <person name="Sharma A."/>
            <person name="Chen X.G."/>
            <person name="Waterhouse R.M."/>
            <person name="Komissarov A."/>
            <person name="Riehle M.M."/>
            <person name="Shouche Y."/>
            <person name="Sharakhova M.V."/>
            <person name="Lawson D."/>
            <person name="Pakpour N."/>
            <person name="Arensburger P."/>
            <person name="Davidson V.L."/>
            <person name="Eiglmeier K."/>
            <person name="Emrich S."/>
            <person name="George P."/>
            <person name="Kennedy R.C."/>
            <person name="Mane S.P."/>
            <person name="Maslen G."/>
            <person name="Oringanje C."/>
            <person name="Qi Y."/>
            <person name="Settlage R."/>
            <person name="Tojo M."/>
            <person name="Tubio J.M."/>
            <person name="Unger M.F."/>
            <person name="Wang B."/>
            <person name="Vernick K.D."/>
            <person name="Ribeiro J.M."/>
            <person name="James A.A."/>
            <person name="Michel K."/>
            <person name="Riehle M.A."/>
            <person name="Luckhart S."/>
            <person name="Sharakhov I.V."/>
            <person name="Tu Z."/>
        </authorList>
    </citation>
    <scope>NUCLEOTIDE SEQUENCE [LARGE SCALE GENOMIC DNA]</scope>
    <source>
        <strain evidence="9">Indian</strain>
    </source>
</reference>
<dbReference type="InterPro" id="IPR015422">
    <property type="entry name" value="PyrdxlP-dep_Trfase_small"/>
</dbReference>
<dbReference type="PRINTS" id="PR00800">
    <property type="entry name" value="YHDCRBOXLASE"/>
</dbReference>
<dbReference type="Proteomes" id="UP000076408">
    <property type="component" value="Unassembled WGS sequence"/>
</dbReference>
<sequence length="1197" mass="134816">MDSKEFRRRGTEMVEYICNYLETLEQRRVTPCVEPGYLRHQLPDEAPEEPEPWEKIMQDVEDKIMPGVTHWQHPRFHAYFPSGNSFPSILGDMLSDGIGCIGFSWAASPACTELETIVLDWLGKAIGLPDSFLALKPGSRGGGVIQTSASECVLVTMLAARAQAIKYLKQQHPFVEEGHLLSKLMAYCSKEAHSCVEKAAMISFVKLRILEPDEKCCLRADTLIKAMEEDEQQGLIPFFVSTTLGTTGSCAFDDLGEIGEALQRFPSVWLHVDAAYAGNAFICPELKYLLKGIQYADSFNTNPNKWLLTNFDCSTLWVRDRIRLTSALVVDPLYLQHGYTDSAIDYRHWGVPLSRRFRSLKLWFVLRSYGISGLQAYIRHHIDLAKRFEALVLKDSRFEVCNDVRLGLVCFRLKGTDRINEKLLSSINASGKLHMVPASVNDTYVIRFCAVAQNAKVEDIDYAWDVITDFASEILEKEQADEVSEIVDRRKTHTLAQKRSFFVRMVSDPKIYNPAINKAQTPHRMSTELTSPGHDGTVVTVQSPKTPGSATWISWPLAFLFASADDGTKNDVTLRFRHLDTMMRLSASRRNSATGGSSPSPEGENGITLLKSPKKSPILMRKRGSSPNPPAAEFRKYGKQMIDYICDYGQTIDTRDVAPTVDPGFLRKLLPDEAPQKGEDFKRMLDDVETKIMPNMVHWNHPHFFAYFPSGNSYPSILGDMLSSAIGSIGFSWASSPAATELETIVLDWYAKALDLPCFFRSDAKGSRGGGVIQGSASECALVCMMAARARAIKELKGNHVDVHDSVYLPQLVAYASKEAHSSIEKAAKMAIVKLRALDTDSRGVFRGDTLRQAIQEDMAQGLTPCFVVATVGTTSACVFDNLVEIGQVCREVRSIWFHVDGAYAGNSFILPEMRRFKEGLEYADSFNTNPNKLLLTNFDCSAMWVKEVKLLTTALAVDPLYLQHEHSSAIDYRHYGIPLSRRFRALKLWFVFRSYGIVGLQKYIRNHIALAKRFESLVTSDDRFEVRNDVNLGLVCFRLKQQDRINRDLLARINQSGKFHMTPAMVRGKYIIRFCVTYEHATEEHIDYAWQEIKNYAEETLAAECPEEITEPVQATKKPPKKLTRSMSTRFSFTRSVSREIFERQNSRSQLTDGCTPIVIIDTDDILESLQRASRMNGERSSNDTYDTDSTEEASN</sequence>
<dbReference type="VEuPathDB" id="VectorBase:ASTEI20_043914"/>
<evidence type="ECO:0000256" key="6">
    <source>
        <dbReference type="PIRSR" id="PIRSR602129-50"/>
    </source>
</evidence>
<evidence type="ECO:0000256" key="7">
    <source>
        <dbReference type="SAM" id="MobiDB-lite"/>
    </source>
</evidence>
<keyword evidence="5" id="KW-0456">Lyase</keyword>
<dbReference type="GO" id="GO:0005737">
    <property type="term" value="C:cytoplasm"/>
    <property type="evidence" value="ECO:0007669"/>
    <property type="project" value="TreeGrafter"/>
</dbReference>
<evidence type="ECO:0000256" key="3">
    <source>
        <dbReference type="ARBA" id="ARBA00022793"/>
    </source>
</evidence>
<dbReference type="EnsemblMetazoa" id="ASTEI01276-RA">
    <property type="protein sequence ID" value="ASTEI01276-PA"/>
    <property type="gene ID" value="ASTEI01276"/>
</dbReference>
<dbReference type="VEuPathDB" id="VectorBase:ASTEI20_040157"/>
<proteinExistence type="inferred from homology"/>
<dbReference type="OMA" id="TIMEMTH"/>
<dbReference type="Gene3D" id="3.90.1150.10">
    <property type="entry name" value="Aspartate Aminotransferase, domain 1"/>
    <property type="match status" value="2"/>
</dbReference>
<dbReference type="FunFam" id="3.40.640.10:FF:000025">
    <property type="entry name" value="Histidine decarboxylase"/>
    <property type="match status" value="2"/>
</dbReference>
<dbReference type="InterPro" id="IPR010977">
    <property type="entry name" value="Aromatic_deC"/>
</dbReference>
<evidence type="ECO:0000256" key="4">
    <source>
        <dbReference type="ARBA" id="ARBA00022898"/>
    </source>
</evidence>
<dbReference type="Gene3D" id="1.20.1340.10">
    <property type="entry name" value="dopa decarboxylase, N-terminal domain"/>
    <property type="match status" value="2"/>
</dbReference>
<evidence type="ECO:0000256" key="5">
    <source>
        <dbReference type="ARBA" id="ARBA00023239"/>
    </source>
</evidence>
<comment type="cofactor">
    <cofactor evidence="1 6">
        <name>pyridoxal 5'-phosphate</name>
        <dbReference type="ChEBI" id="CHEBI:597326"/>
    </cofactor>
</comment>
<feature type="compositionally biased region" description="Acidic residues" evidence="7">
    <location>
        <begin position="1187"/>
        <end position="1197"/>
    </location>
</feature>
<dbReference type="Gene3D" id="3.40.640.10">
    <property type="entry name" value="Type I PLP-dependent aspartate aminotransferase-like (Major domain)"/>
    <property type="match status" value="2"/>
</dbReference>
<dbReference type="GO" id="GO:0030170">
    <property type="term" value="F:pyridoxal phosphate binding"/>
    <property type="evidence" value="ECO:0007669"/>
    <property type="project" value="InterPro"/>
</dbReference>
<keyword evidence="4 6" id="KW-0663">Pyridoxal phosphate</keyword>
<dbReference type="FunFam" id="3.90.1150.10:FF:000018">
    <property type="entry name" value="Histidine decarboxylase"/>
    <property type="match status" value="2"/>
</dbReference>
<feature type="compositionally biased region" description="Low complexity" evidence="7">
    <location>
        <begin position="595"/>
        <end position="604"/>
    </location>
</feature>
<dbReference type="FunFam" id="1.20.1340.10:FF:000001">
    <property type="entry name" value="Histidine decarboxylase"/>
    <property type="match status" value="2"/>
</dbReference>
<dbReference type="Pfam" id="PF00282">
    <property type="entry name" value="Pyridoxal_deC"/>
    <property type="match status" value="2"/>
</dbReference>
<evidence type="ECO:0000256" key="1">
    <source>
        <dbReference type="ARBA" id="ARBA00001933"/>
    </source>
</evidence>
<accession>A0A182XYJ0</accession>
<dbReference type="SUPFAM" id="SSF53383">
    <property type="entry name" value="PLP-dependent transferases"/>
    <property type="match status" value="2"/>
</dbReference>
<dbReference type="VEuPathDB" id="VectorBase:ASTE004414"/>
<dbReference type="InterPro" id="IPR015424">
    <property type="entry name" value="PyrdxlP-dep_Trfase"/>
</dbReference>
<dbReference type="GO" id="GO:0016831">
    <property type="term" value="F:carboxy-lyase activity"/>
    <property type="evidence" value="ECO:0007669"/>
    <property type="project" value="UniProtKB-KW"/>
</dbReference>
<comment type="similarity">
    <text evidence="2">Belongs to the group II decarboxylase family.</text>
</comment>
<dbReference type="VEuPathDB" id="VectorBase:ASTEI01276"/>
<keyword evidence="3" id="KW-0210">Decarboxylase</keyword>
<dbReference type="InterPro" id="IPR021115">
    <property type="entry name" value="Pyridoxal-P_BS"/>
</dbReference>
<dbReference type="PANTHER" id="PTHR11999:SF70">
    <property type="entry name" value="MIP05841P"/>
    <property type="match status" value="1"/>
</dbReference>
<dbReference type="STRING" id="30069.A0A182XYJ0"/>
<feature type="region of interest" description="Disordered" evidence="7">
    <location>
        <begin position="1174"/>
        <end position="1197"/>
    </location>
</feature>
<feature type="region of interest" description="Disordered" evidence="7">
    <location>
        <begin position="587"/>
        <end position="632"/>
    </location>
</feature>
<dbReference type="AlphaFoldDB" id="A0A182XYJ0"/>
<evidence type="ECO:0000256" key="2">
    <source>
        <dbReference type="ARBA" id="ARBA00009533"/>
    </source>
</evidence>
<reference evidence="8" key="2">
    <citation type="submission" date="2020-05" db="UniProtKB">
        <authorList>
            <consortium name="EnsemblMetazoa"/>
        </authorList>
    </citation>
    <scope>IDENTIFICATION</scope>
    <source>
        <strain evidence="8">Indian</strain>
    </source>
</reference>
<organism evidence="8 9">
    <name type="scientific">Anopheles stephensi</name>
    <name type="common">Indo-Pakistan malaria mosquito</name>
    <dbReference type="NCBI Taxonomy" id="30069"/>
    <lineage>
        <taxon>Eukaryota</taxon>
        <taxon>Metazoa</taxon>
        <taxon>Ecdysozoa</taxon>
        <taxon>Arthropoda</taxon>
        <taxon>Hexapoda</taxon>
        <taxon>Insecta</taxon>
        <taxon>Pterygota</taxon>
        <taxon>Neoptera</taxon>
        <taxon>Endopterygota</taxon>
        <taxon>Diptera</taxon>
        <taxon>Nematocera</taxon>
        <taxon>Culicoidea</taxon>
        <taxon>Culicidae</taxon>
        <taxon>Anophelinae</taxon>
        <taxon>Anopheles</taxon>
    </lineage>
</organism>
<dbReference type="InterPro" id="IPR015421">
    <property type="entry name" value="PyrdxlP-dep_Trfase_major"/>
</dbReference>
<dbReference type="InterPro" id="IPR002129">
    <property type="entry name" value="PyrdxlP-dep_de-COase"/>
</dbReference>
<name>A0A182XYJ0_ANOST</name>